<dbReference type="AlphaFoldDB" id="A0A3A8Q3A0"/>
<keyword evidence="2" id="KW-0800">Toxin</keyword>
<evidence type="ECO:0000259" key="6">
    <source>
        <dbReference type="Pfam" id="PF03945"/>
    </source>
</evidence>
<dbReference type="SUPFAM" id="SSF56849">
    <property type="entry name" value="delta-Endotoxin (insectocide), N-terminal domain"/>
    <property type="match status" value="1"/>
</dbReference>
<name>A0A3A8Q3A0_9BACT</name>
<evidence type="ECO:0000256" key="1">
    <source>
        <dbReference type="ARBA" id="ARBA00007819"/>
    </source>
</evidence>
<evidence type="ECO:0000256" key="5">
    <source>
        <dbReference type="SAM" id="MobiDB-lite"/>
    </source>
</evidence>
<feature type="domain" description="Pesticidal crystal protein" evidence="6">
    <location>
        <begin position="34"/>
        <end position="91"/>
    </location>
</feature>
<keyword evidence="4" id="KW-0843">Virulence</keyword>
<evidence type="ECO:0000256" key="4">
    <source>
        <dbReference type="ARBA" id="ARBA00023026"/>
    </source>
</evidence>
<accession>A0A3A8Q3A0</accession>
<keyword evidence="3" id="KW-0749">Sporulation</keyword>
<gene>
    <name evidence="7" type="ORF">D7V93_18005</name>
</gene>
<feature type="compositionally biased region" description="Pro residues" evidence="5">
    <location>
        <begin position="303"/>
        <end position="312"/>
    </location>
</feature>
<reference evidence="8" key="1">
    <citation type="submission" date="2018-09" db="EMBL/GenBank/DDBJ databases">
        <authorList>
            <person name="Livingstone P.G."/>
            <person name="Whitworth D.E."/>
        </authorList>
    </citation>
    <scope>NUCLEOTIDE SEQUENCE [LARGE SCALE GENOMIC DNA]</scope>
    <source>
        <strain evidence="8">CA051B</strain>
    </source>
</reference>
<dbReference type="Proteomes" id="UP000272888">
    <property type="component" value="Unassembled WGS sequence"/>
</dbReference>
<protein>
    <recommendedName>
        <fullName evidence="6">Pesticidal crystal protein domain-containing protein</fullName>
    </recommendedName>
</protein>
<keyword evidence="8" id="KW-1185">Reference proteome</keyword>
<feature type="region of interest" description="Disordered" evidence="5">
    <location>
        <begin position="274"/>
        <end position="312"/>
    </location>
</feature>
<dbReference type="GO" id="GO:0090729">
    <property type="term" value="F:toxin activity"/>
    <property type="evidence" value="ECO:0007669"/>
    <property type="project" value="UniProtKB-KW"/>
</dbReference>
<organism evidence="7 8">
    <name type="scientific">Corallococcus llansteffanensis</name>
    <dbReference type="NCBI Taxonomy" id="2316731"/>
    <lineage>
        <taxon>Bacteria</taxon>
        <taxon>Pseudomonadati</taxon>
        <taxon>Myxococcota</taxon>
        <taxon>Myxococcia</taxon>
        <taxon>Myxococcales</taxon>
        <taxon>Cystobacterineae</taxon>
        <taxon>Myxococcaceae</taxon>
        <taxon>Corallococcus</taxon>
    </lineage>
</organism>
<proteinExistence type="inferred from homology"/>
<comment type="similarity">
    <text evidence="1">Belongs to the delta endotoxin family.</text>
</comment>
<sequence>MTPRPSARRGARPTPSSSPALRSSRMRPARCSCCPQFAQFANLHLSLLRDGVLFGSSWGWTADYLQQQQQLLTQTLKDSVSYVDTTYQNSFTPLDPGILNSPLKPPIPAVAPPPYLGSMDMGQTLFLWTNTYVRQMTRMALDFATLWPYFDPSAYPPPVSIQLKSEIYSDPIGTAQGWNGLPSAPTQPMSQLTVWGASNIFAEQATYPQGAGPNGATTTPRLGNATAGSSPPPLGGTFDVAANPITTVSVLVSGGEPVACFFTFPGCIRTRRRVPHEGRGAASEPQGLTGRRPSPRPRASSPSPSPAPGRCA</sequence>
<feature type="region of interest" description="Disordered" evidence="5">
    <location>
        <begin position="1"/>
        <end position="25"/>
    </location>
</feature>
<feature type="compositionally biased region" description="Basic residues" evidence="5">
    <location>
        <begin position="1"/>
        <end position="11"/>
    </location>
</feature>
<dbReference type="Pfam" id="PF03945">
    <property type="entry name" value="Endotoxin_N"/>
    <property type="match status" value="1"/>
</dbReference>
<evidence type="ECO:0000256" key="3">
    <source>
        <dbReference type="ARBA" id="ARBA00022969"/>
    </source>
</evidence>
<evidence type="ECO:0000313" key="7">
    <source>
        <dbReference type="EMBL" id="RKH57784.1"/>
    </source>
</evidence>
<dbReference type="InterPro" id="IPR036716">
    <property type="entry name" value="Pest_crys_N_sf"/>
</dbReference>
<comment type="caution">
    <text evidence="7">The sequence shown here is derived from an EMBL/GenBank/DDBJ whole genome shotgun (WGS) entry which is preliminary data.</text>
</comment>
<dbReference type="InterPro" id="IPR005639">
    <property type="entry name" value="Pest_crys_dom_I"/>
</dbReference>
<dbReference type="GO" id="GO:0030435">
    <property type="term" value="P:sporulation resulting in formation of a cellular spore"/>
    <property type="evidence" value="ECO:0007669"/>
    <property type="project" value="UniProtKB-KW"/>
</dbReference>
<feature type="region of interest" description="Disordered" evidence="5">
    <location>
        <begin position="206"/>
        <end position="231"/>
    </location>
</feature>
<feature type="compositionally biased region" description="Polar residues" evidence="5">
    <location>
        <begin position="215"/>
        <end position="229"/>
    </location>
</feature>
<dbReference type="Gene3D" id="1.20.190.10">
    <property type="entry name" value="Pesticidal crystal protein, N-terminal domain"/>
    <property type="match status" value="1"/>
</dbReference>
<evidence type="ECO:0000313" key="8">
    <source>
        <dbReference type="Proteomes" id="UP000272888"/>
    </source>
</evidence>
<dbReference type="GO" id="GO:0001907">
    <property type="term" value="P:symbiont-mediated killing of host cell"/>
    <property type="evidence" value="ECO:0007669"/>
    <property type="project" value="InterPro"/>
</dbReference>
<dbReference type="EMBL" id="RAWB01000173">
    <property type="protein sequence ID" value="RKH57784.1"/>
    <property type="molecule type" value="Genomic_DNA"/>
</dbReference>
<evidence type="ECO:0000256" key="2">
    <source>
        <dbReference type="ARBA" id="ARBA00022656"/>
    </source>
</evidence>